<dbReference type="PANTHER" id="PTHR37943">
    <property type="entry name" value="PROTEIN VES"/>
    <property type="match status" value="1"/>
</dbReference>
<keyword evidence="3" id="KW-1185">Reference proteome</keyword>
<dbReference type="OrthoDB" id="9800082at2"/>
<sequence length="188" mass="19906">MTADRLLRARDRVAVPWKNGGGVTREIRAHPPGAGMGDFQWRLSMAEVAAAGPFSIFPGVDRILAVLAGELRLAGEATGERTITPESPPFAFAGDVAMDGTPIGGAVIDLNAMVRRDRYRAEMTRLGAGLHAVAAPFAILIALGPVEATAGGRAFRLDRHDGLDLDGEAEVRIEDAEAGALLVRFRPL</sequence>
<evidence type="ECO:0000313" key="3">
    <source>
        <dbReference type="Proteomes" id="UP000179467"/>
    </source>
</evidence>
<organism evidence="2 3">
    <name type="scientific">Edaphosphingomonas haloaromaticamans</name>
    <dbReference type="NCBI Taxonomy" id="653954"/>
    <lineage>
        <taxon>Bacteria</taxon>
        <taxon>Pseudomonadati</taxon>
        <taxon>Pseudomonadota</taxon>
        <taxon>Alphaproteobacteria</taxon>
        <taxon>Sphingomonadales</taxon>
        <taxon>Rhizorhabdaceae</taxon>
        <taxon>Edaphosphingomonas</taxon>
    </lineage>
</organism>
<dbReference type="InterPro" id="IPR011051">
    <property type="entry name" value="RmlC_Cupin_sf"/>
</dbReference>
<reference evidence="2 3" key="1">
    <citation type="submission" date="2016-09" db="EMBL/GenBank/DDBJ databases">
        <title>Metabolic pathway, cell adaptation mechanisms and a novel monoxygenase revealed through proteogenomic-transcription analysis of a Sphingomonas haloaromaticamans strain degrading the fungicide ortho-phenylphenol.</title>
        <authorList>
            <person name="Perruchon C."/>
            <person name="Papadopoulou E.S."/>
            <person name="Rousidou C."/>
            <person name="Vasileiadis S."/>
            <person name="Tanou G."/>
            <person name="Amoutzias G."/>
            <person name="Molassiotis A."/>
            <person name="Karpouzas D.G."/>
        </authorList>
    </citation>
    <scope>NUCLEOTIDE SEQUENCE [LARGE SCALE GENOMIC DNA]</scope>
    <source>
        <strain evidence="2 3">P3</strain>
    </source>
</reference>
<proteinExistence type="predicted"/>
<dbReference type="PANTHER" id="PTHR37943:SF1">
    <property type="entry name" value="PROTEIN VES"/>
    <property type="match status" value="1"/>
</dbReference>
<keyword evidence="1" id="KW-1133">Transmembrane helix</keyword>
<evidence type="ECO:0000313" key="2">
    <source>
        <dbReference type="EMBL" id="OHT20424.1"/>
    </source>
</evidence>
<gene>
    <name evidence="2" type="primary">ves</name>
    <name evidence="2" type="ORF">BHE75_02422</name>
</gene>
<dbReference type="InterPro" id="IPR014710">
    <property type="entry name" value="RmlC-like_jellyroll"/>
</dbReference>
<dbReference type="SUPFAM" id="SSF51182">
    <property type="entry name" value="RmlC-like cupins"/>
    <property type="match status" value="1"/>
</dbReference>
<dbReference type="Gene3D" id="2.60.120.10">
    <property type="entry name" value="Jelly Rolls"/>
    <property type="match status" value="1"/>
</dbReference>
<accession>A0A1S1HDY8</accession>
<protein>
    <submittedName>
        <fullName evidence="2">Protein Ves</fullName>
    </submittedName>
</protein>
<keyword evidence="1" id="KW-0472">Membrane</keyword>
<keyword evidence="1" id="KW-0812">Transmembrane</keyword>
<dbReference type="Pfam" id="PF05962">
    <property type="entry name" value="HutD"/>
    <property type="match status" value="1"/>
</dbReference>
<name>A0A1S1HDY8_9SPHN</name>
<dbReference type="EMBL" id="MIPT01000001">
    <property type="protein sequence ID" value="OHT20424.1"/>
    <property type="molecule type" value="Genomic_DNA"/>
</dbReference>
<dbReference type="CDD" id="cd20293">
    <property type="entry name" value="cupin_HutD_N"/>
    <property type="match status" value="1"/>
</dbReference>
<dbReference type="RefSeq" id="WP_070933990.1">
    <property type="nucleotide sequence ID" value="NZ_MIPT01000001.1"/>
</dbReference>
<dbReference type="InterPro" id="IPR010282">
    <property type="entry name" value="Uncharacterised_HutD/Ves"/>
</dbReference>
<dbReference type="AlphaFoldDB" id="A0A1S1HDY8"/>
<evidence type="ECO:0000256" key="1">
    <source>
        <dbReference type="SAM" id="Phobius"/>
    </source>
</evidence>
<feature type="transmembrane region" description="Helical" evidence="1">
    <location>
        <begin position="126"/>
        <end position="146"/>
    </location>
</feature>
<dbReference type="Proteomes" id="UP000179467">
    <property type="component" value="Unassembled WGS sequence"/>
</dbReference>
<comment type="caution">
    <text evidence="2">The sequence shown here is derived from an EMBL/GenBank/DDBJ whole genome shotgun (WGS) entry which is preliminary data.</text>
</comment>